<dbReference type="OrthoDB" id="278338at2759"/>
<organism evidence="13 14">
    <name type="scientific">Sesamum indicum</name>
    <name type="common">Oriental sesame</name>
    <name type="synonym">Sesamum orientale</name>
    <dbReference type="NCBI Taxonomy" id="4182"/>
    <lineage>
        <taxon>Eukaryota</taxon>
        <taxon>Viridiplantae</taxon>
        <taxon>Streptophyta</taxon>
        <taxon>Embryophyta</taxon>
        <taxon>Tracheophyta</taxon>
        <taxon>Spermatophyta</taxon>
        <taxon>Magnoliopsida</taxon>
        <taxon>eudicotyledons</taxon>
        <taxon>Gunneridae</taxon>
        <taxon>Pentapetalae</taxon>
        <taxon>asterids</taxon>
        <taxon>lamiids</taxon>
        <taxon>Lamiales</taxon>
        <taxon>Pedaliaceae</taxon>
        <taxon>Sesamum</taxon>
    </lineage>
</organism>
<evidence type="ECO:0000256" key="3">
    <source>
        <dbReference type="ARBA" id="ARBA00022448"/>
    </source>
</evidence>
<keyword evidence="8" id="KW-0406">Ion transport</keyword>
<evidence type="ECO:0000256" key="9">
    <source>
        <dbReference type="ARBA" id="ARBA00023136"/>
    </source>
</evidence>
<dbReference type="GO" id="GO:1990246">
    <property type="term" value="C:uniplex complex"/>
    <property type="evidence" value="ECO:0007669"/>
    <property type="project" value="TreeGrafter"/>
</dbReference>
<proteinExistence type="inferred from homology"/>
<dbReference type="Proteomes" id="UP000504604">
    <property type="component" value="Linkage group LG8"/>
</dbReference>
<dbReference type="GO" id="GO:0051560">
    <property type="term" value="P:mitochondrial calcium ion homeostasis"/>
    <property type="evidence" value="ECO:0007669"/>
    <property type="project" value="InterPro"/>
</dbReference>
<evidence type="ECO:0000256" key="2">
    <source>
        <dbReference type="ARBA" id="ARBA00005653"/>
    </source>
</evidence>
<comment type="subcellular location">
    <subcellularLocation>
        <location evidence="1">Membrane</location>
        <topology evidence="1">Multi-pass membrane protein</topology>
    </subcellularLocation>
</comment>
<keyword evidence="5 11" id="KW-0812">Transmembrane</keyword>
<evidence type="ECO:0000313" key="14">
    <source>
        <dbReference type="RefSeq" id="XP_011085547.1"/>
    </source>
</evidence>
<evidence type="ECO:0000256" key="7">
    <source>
        <dbReference type="ARBA" id="ARBA00022989"/>
    </source>
</evidence>
<dbReference type="Gramene" id="SIN_1019872.t">
    <property type="protein sequence ID" value="SIN_1019872.t"/>
    <property type="gene ID" value="SIN_1019872"/>
</dbReference>
<protein>
    <submittedName>
        <fullName evidence="14">Calcium uniporter protein 2, mitochondrial-like</fullName>
    </submittedName>
</protein>
<dbReference type="InterPro" id="IPR006769">
    <property type="entry name" value="MCU_C"/>
</dbReference>
<dbReference type="KEGG" id="sind:105167489"/>
<sequence length="346" mass="39066">MAFKKALAHRLFSMARIGNPAVTNCRTSLPRAAVGSAASSPQTTPNRLAPDPGDDGIFRREDSLAAPPLGLRFLPTGEKLLEKLRGMDIARDRIRLDGLRPPAQAPEEEGKLTVADAKKILRLSQLEMVKSNLRQIEKDCVSYPEFLEICAKECSNLDQALEFAKMLDESGSVIVLGNIVFLRPDKVVKAIQGLLPVSLAPKSYDPRMRELQELENQKAEIDRKAELHIRRELMCGLAYLVVQTAAFMRLTFWELSWDVMEPICFYVTSFYFMGGYAFFLRTKKEPSFEGFYQSRFTARQKRLMKAENFDVERYNELKKALCSQTSAAQESAVSISYPVCSDAQRM</sequence>
<dbReference type="GO" id="GO:0015292">
    <property type="term" value="F:uniporter activity"/>
    <property type="evidence" value="ECO:0007669"/>
    <property type="project" value="TreeGrafter"/>
</dbReference>
<dbReference type="Pfam" id="PF04678">
    <property type="entry name" value="MCU"/>
    <property type="match status" value="1"/>
</dbReference>
<dbReference type="AlphaFoldDB" id="A0A6I9TQ17"/>
<dbReference type="InParanoid" id="A0A6I9TQ17"/>
<keyword evidence="13" id="KW-1185">Reference proteome</keyword>
<feature type="region of interest" description="Disordered" evidence="10">
    <location>
        <begin position="33"/>
        <end position="59"/>
    </location>
</feature>
<evidence type="ECO:0000259" key="12">
    <source>
        <dbReference type="Pfam" id="PF04678"/>
    </source>
</evidence>
<dbReference type="GO" id="GO:0036444">
    <property type="term" value="P:calcium import into the mitochondrion"/>
    <property type="evidence" value="ECO:0007669"/>
    <property type="project" value="TreeGrafter"/>
</dbReference>
<comment type="similarity">
    <text evidence="2">Belongs to the MCU (TC 1.A.77) family.</text>
</comment>
<keyword evidence="9 11" id="KW-0472">Membrane</keyword>
<evidence type="ECO:0000256" key="5">
    <source>
        <dbReference type="ARBA" id="ARBA00022692"/>
    </source>
</evidence>
<accession>A0A6I9TQ17</accession>
<evidence type="ECO:0000256" key="1">
    <source>
        <dbReference type="ARBA" id="ARBA00004141"/>
    </source>
</evidence>
<dbReference type="PANTHER" id="PTHR13462:SF31">
    <property type="entry name" value="CALCIUM UNIPORTER PROTEIN 1, MITOCHONDRIAL"/>
    <property type="match status" value="1"/>
</dbReference>
<feature type="compositionally biased region" description="Polar residues" evidence="10">
    <location>
        <begin position="37"/>
        <end position="46"/>
    </location>
</feature>
<dbReference type="PANTHER" id="PTHR13462">
    <property type="entry name" value="CALCIUM UNIPORTER PROTEIN, MITOCHONDRIAL"/>
    <property type="match status" value="1"/>
</dbReference>
<dbReference type="GeneID" id="105167489"/>
<dbReference type="RefSeq" id="XP_011085547.1">
    <property type="nucleotide sequence ID" value="XM_011087245.2"/>
</dbReference>
<reference evidence="14" key="1">
    <citation type="submission" date="2025-08" db="UniProtKB">
        <authorList>
            <consortium name="RefSeq"/>
        </authorList>
    </citation>
    <scope>IDENTIFICATION</scope>
</reference>
<dbReference type="GO" id="GO:0005262">
    <property type="term" value="F:calcium channel activity"/>
    <property type="evidence" value="ECO:0007669"/>
    <property type="project" value="TreeGrafter"/>
</dbReference>
<gene>
    <name evidence="14" type="primary">LOC105167489</name>
</gene>
<feature type="transmembrane region" description="Helical" evidence="11">
    <location>
        <begin position="259"/>
        <end position="279"/>
    </location>
</feature>
<evidence type="ECO:0000256" key="11">
    <source>
        <dbReference type="SAM" id="Phobius"/>
    </source>
</evidence>
<feature type="transmembrane region" description="Helical" evidence="11">
    <location>
        <begin position="233"/>
        <end position="253"/>
    </location>
</feature>
<evidence type="ECO:0000256" key="6">
    <source>
        <dbReference type="ARBA" id="ARBA00022837"/>
    </source>
</evidence>
<evidence type="ECO:0000256" key="8">
    <source>
        <dbReference type="ARBA" id="ARBA00023065"/>
    </source>
</evidence>
<keyword evidence="7 11" id="KW-1133">Transmembrane helix</keyword>
<evidence type="ECO:0000256" key="10">
    <source>
        <dbReference type="SAM" id="MobiDB-lite"/>
    </source>
</evidence>
<keyword evidence="3" id="KW-0813">Transport</keyword>
<dbReference type="InterPro" id="IPR039055">
    <property type="entry name" value="MCU_fam"/>
</dbReference>
<keyword evidence="4" id="KW-0109">Calcium transport</keyword>
<feature type="domain" description="Calcium uniporter protein C-terminal" evidence="12">
    <location>
        <begin position="158"/>
        <end position="317"/>
    </location>
</feature>
<dbReference type="FunCoup" id="A0A6I9TQ17">
    <property type="interactions" value="527"/>
</dbReference>
<keyword evidence="6" id="KW-0106">Calcium</keyword>
<name>A0A6I9TQ17_SESIN</name>
<evidence type="ECO:0000256" key="4">
    <source>
        <dbReference type="ARBA" id="ARBA00022568"/>
    </source>
</evidence>
<evidence type="ECO:0000313" key="13">
    <source>
        <dbReference type="Proteomes" id="UP000504604"/>
    </source>
</evidence>